<dbReference type="Proteomes" id="UP000316304">
    <property type="component" value="Unassembled WGS sequence"/>
</dbReference>
<dbReference type="AlphaFoldDB" id="A0A5C6CCK2"/>
<organism evidence="7 8">
    <name type="scientific">Novipirellula galeiformis</name>
    <dbReference type="NCBI Taxonomy" id="2528004"/>
    <lineage>
        <taxon>Bacteria</taxon>
        <taxon>Pseudomonadati</taxon>
        <taxon>Planctomycetota</taxon>
        <taxon>Planctomycetia</taxon>
        <taxon>Pirellulales</taxon>
        <taxon>Pirellulaceae</taxon>
        <taxon>Novipirellula</taxon>
    </lineage>
</organism>
<dbReference type="InterPro" id="IPR005899">
    <property type="entry name" value="Na_pump_deCOase"/>
</dbReference>
<evidence type="ECO:0000256" key="4">
    <source>
        <dbReference type="ARBA" id="ARBA00022989"/>
    </source>
</evidence>
<evidence type="ECO:0000256" key="5">
    <source>
        <dbReference type="ARBA" id="ARBA00023136"/>
    </source>
</evidence>
<dbReference type="OrthoDB" id="289282at2"/>
<gene>
    <name evidence="7" type="ORF">Pla52o_42080</name>
</gene>
<reference evidence="7 8" key="1">
    <citation type="submission" date="2019-02" db="EMBL/GenBank/DDBJ databases">
        <title>Deep-cultivation of Planctomycetes and their phenomic and genomic characterization uncovers novel biology.</title>
        <authorList>
            <person name="Wiegand S."/>
            <person name="Jogler M."/>
            <person name="Boedeker C."/>
            <person name="Pinto D."/>
            <person name="Vollmers J."/>
            <person name="Rivas-Marin E."/>
            <person name="Kohn T."/>
            <person name="Peeters S.H."/>
            <person name="Heuer A."/>
            <person name="Rast P."/>
            <person name="Oberbeckmann S."/>
            <person name="Bunk B."/>
            <person name="Jeske O."/>
            <person name="Meyerdierks A."/>
            <person name="Storesund J.E."/>
            <person name="Kallscheuer N."/>
            <person name="Luecker S."/>
            <person name="Lage O.M."/>
            <person name="Pohl T."/>
            <person name="Merkel B.J."/>
            <person name="Hornburger P."/>
            <person name="Mueller R.-W."/>
            <person name="Bruemmer F."/>
            <person name="Labrenz M."/>
            <person name="Spormann A.M."/>
            <person name="Op Den Camp H."/>
            <person name="Overmann J."/>
            <person name="Amann R."/>
            <person name="Jetten M.S.M."/>
            <person name="Mascher T."/>
            <person name="Medema M.H."/>
            <person name="Devos D.P."/>
            <person name="Kaster A.-K."/>
            <person name="Ovreas L."/>
            <person name="Rohde M."/>
            <person name="Galperin M.Y."/>
            <person name="Jogler C."/>
        </authorList>
    </citation>
    <scope>NUCLEOTIDE SEQUENCE [LARGE SCALE GENOMIC DNA]</scope>
    <source>
        <strain evidence="7 8">Pla52o</strain>
    </source>
</reference>
<name>A0A5C6CCK2_9BACT</name>
<evidence type="ECO:0000313" key="8">
    <source>
        <dbReference type="Proteomes" id="UP000316304"/>
    </source>
</evidence>
<feature type="transmembrane region" description="Helical" evidence="6">
    <location>
        <begin position="38"/>
        <end position="63"/>
    </location>
</feature>
<accession>A0A5C6CCK2</accession>
<dbReference type="RefSeq" id="WP_146596271.1">
    <property type="nucleotide sequence ID" value="NZ_SJPT01000007.1"/>
</dbReference>
<comment type="caution">
    <text evidence="7">The sequence shown here is derived from an EMBL/GenBank/DDBJ whole genome shotgun (WGS) entry which is preliminary data.</text>
</comment>
<dbReference type="Pfam" id="PF04277">
    <property type="entry name" value="OAD_gamma"/>
    <property type="match status" value="1"/>
</dbReference>
<evidence type="ECO:0000256" key="6">
    <source>
        <dbReference type="SAM" id="Phobius"/>
    </source>
</evidence>
<keyword evidence="5 6" id="KW-0472">Membrane</keyword>
<evidence type="ECO:0000313" key="7">
    <source>
        <dbReference type="EMBL" id="TWU21174.1"/>
    </source>
</evidence>
<dbReference type="EMBL" id="SJPT01000007">
    <property type="protein sequence ID" value="TWU21174.1"/>
    <property type="molecule type" value="Genomic_DNA"/>
</dbReference>
<keyword evidence="2" id="KW-1003">Cell membrane</keyword>
<evidence type="ECO:0000256" key="2">
    <source>
        <dbReference type="ARBA" id="ARBA00022475"/>
    </source>
</evidence>
<sequence length="120" mass="13120">MIIPFDTDTDSIIHHAQRLNSLMPSHFMLIIPQDLDHGISIAISGMLIVVFALLFISLFIAGLPRVLAIVAKVWPEVDTHHGKASSPSDSLASEDDAIFAAIGFVLHTEFQKQLQSESNS</sequence>
<keyword evidence="8" id="KW-1185">Reference proteome</keyword>
<evidence type="ECO:0000256" key="1">
    <source>
        <dbReference type="ARBA" id="ARBA00004236"/>
    </source>
</evidence>
<keyword evidence="3 6" id="KW-0812">Transmembrane</keyword>
<proteinExistence type="predicted"/>
<evidence type="ECO:0000256" key="3">
    <source>
        <dbReference type="ARBA" id="ARBA00022692"/>
    </source>
</evidence>
<evidence type="ECO:0008006" key="9">
    <source>
        <dbReference type="Google" id="ProtNLM"/>
    </source>
</evidence>
<keyword evidence="4 6" id="KW-1133">Transmembrane helix</keyword>
<comment type="subcellular location">
    <subcellularLocation>
        <location evidence="1">Cell membrane</location>
    </subcellularLocation>
</comment>
<protein>
    <recommendedName>
        <fullName evidence="9">Oxaloacetate decarboxylase, gamma chain</fullName>
    </recommendedName>
</protein>